<organism evidence="2 3">
    <name type="scientific">Amycolatopsis acidicola</name>
    <dbReference type="NCBI Taxonomy" id="2596893"/>
    <lineage>
        <taxon>Bacteria</taxon>
        <taxon>Bacillati</taxon>
        <taxon>Actinomycetota</taxon>
        <taxon>Actinomycetes</taxon>
        <taxon>Pseudonocardiales</taxon>
        <taxon>Pseudonocardiaceae</taxon>
        <taxon>Amycolatopsis</taxon>
    </lineage>
</organism>
<accession>A0A5N0UW40</accession>
<name>A0A5N0UW40_9PSEU</name>
<dbReference type="Proteomes" id="UP000319769">
    <property type="component" value="Unassembled WGS sequence"/>
</dbReference>
<dbReference type="EMBL" id="VMNW02000050">
    <property type="protein sequence ID" value="KAA9156330.1"/>
    <property type="molecule type" value="Genomic_DNA"/>
</dbReference>
<sequence>MSLKPGARYWATNSPAAIVVVRPPSGDVKLTCGGEPLADTEQPAQGGSGDGVLLGKRYTDPESGLEVLCTRAGAGVLAADGRPLELAGARKLPASD</sequence>
<keyword evidence="3" id="KW-1185">Reference proteome</keyword>
<dbReference type="OrthoDB" id="7478453at2"/>
<evidence type="ECO:0000313" key="3">
    <source>
        <dbReference type="Proteomes" id="UP000319769"/>
    </source>
</evidence>
<proteinExistence type="predicted"/>
<feature type="region of interest" description="Disordered" evidence="1">
    <location>
        <begin position="35"/>
        <end position="55"/>
    </location>
</feature>
<gene>
    <name evidence="2" type="ORF">FPZ12_027830</name>
</gene>
<comment type="caution">
    <text evidence="2">The sequence shown here is derived from an EMBL/GenBank/DDBJ whole genome shotgun (WGS) entry which is preliminary data.</text>
</comment>
<dbReference type="AlphaFoldDB" id="A0A5N0UW40"/>
<evidence type="ECO:0000256" key="1">
    <source>
        <dbReference type="SAM" id="MobiDB-lite"/>
    </source>
</evidence>
<evidence type="ECO:0000313" key="2">
    <source>
        <dbReference type="EMBL" id="KAA9156330.1"/>
    </source>
</evidence>
<dbReference type="RefSeq" id="WP_144748738.1">
    <property type="nucleotide sequence ID" value="NZ_VMNW02000050.1"/>
</dbReference>
<protein>
    <submittedName>
        <fullName evidence="2">Uncharacterized protein</fullName>
    </submittedName>
</protein>
<reference evidence="2" key="1">
    <citation type="submission" date="2019-09" db="EMBL/GenBank/DDBJ databases">
        <authorList>
            <person name="Teo W.F.A."/>
            <person name="Duangmal K."/>
        </authorList>
    </citation>
    <scope>NUCLEOTIDE SEQUENCE [LARGE SCALE GENOMIC DNA]</scope>
    <source>
        <strain evidence="2">K81G1</strain>
    </source>
</reference>